<dbReference type="AlphaFoldDB" id="A0A1X9SKQ7"/>
<proteinExistence type="predicted"/>
<organism evidence="1 2">
    <name type="scientific">Campylobacter lanienae NCTC 13004</name>
    <dbReference type="NCBI Taxonomy" id="1031753"/>
    <lineage>
        <taxon>Bacteria</taxon>
        <taxon>Pseudomonadati</taxon>
        <taxon>Campylobacterota</taxon>
        <taxon>Epsilonproteobacteria</taxon>
        <taxon>Campylobacterales</taxon>
        <taxon>Campylobacteraceae</taxon>
        <taxon>Campylobacter</taxon>
    </lineage>
</organism>
<gene>
    <name evidence="1" type="ORF">CLAN_0015</name>
</gene>
<dbReference type="GeneID" id="46920490"/>
<dbReference type="Proteomes" id="UP000202031">
    <property type="component" value="Chromosome"/>
</dbReference>
<dbReference type="EMBL" id="CP015578">
    <property type="protein sequence ID" value="ARQ96799.1"/>
    <property type="molecule type" value="Genomic_DNA"/>
</dbReference>
<name>A0A1X9SKQ7_9BACT</name>
<evidence type="ECO:0000313" key="2">
    <source>
        <dbReference type="Proteomes" id="UP000202031"/>
    </source>
</evidence>
<dbReference type="KEGG" id="clx:CLAN_0015"/>
<dbReference type="InterPro" id="IPR043776">
    <property type="entry name" value="DUF5718"/>
</dbReference>
<evidence type="ECO:0000313" key="1">
    <source>
        <dbReference type="EMBL" id="ARQ96799.1"/>
    </source>
</evidence>
<reference evidence="2" key="2">
    <citation type="journal article" date="2017" name="Genome Biol. Evol.">
        <title>Comparative genomic analysis identifies a Campylobacter clade deficient in selenium metabolism.</title>
        <authorList>
            <person name="Miller W.G."/>
            <person name="Yee E."/>
            <person name="Lopes B.S."/>
            <person name="Chapman M.H."/>
            <person name="Huynh S."/>
            <person name="Bono J.L."/>
            <person name="Parker C.T."/>
            <person name="Strachan N.J.C."/>
            <person name="Forbes K.J."/>
        </authorList>
    </citation>
    <scope>NUCLEOTIDE SEQUENCE [LARGE SCALE GENOMIC DNA]</scope>
    <source>
        <strain evidence="2">NCTC 13004</strain>
    </source>
</reference>
<accession>A0A1X9SKQ7</accession>
<reference evidence="2" key="1">
    <citation type="journal article" date="2017" name="Genome Biol. Evol.">
        <title>Comparative Genomic Analysis Identifies a Campylobacter Clade Deficient in Selenium Metabolism.</title>
        <authorList>
            <person name="Miller W.G."/>
            <person name="Yee E."/>
            <person name="Lopes B.S."/>
            <person name="Chapman M.H."/>
            <person name="Huynh S."/>
            <person name="Bono J.L."/>
            <person name="Parker C.T."/>
            <person name="Strachan N.J.C."/>
            <person name="Forbes K.J."/>
        </authorList>
    </citation>
    <scope>NUCLEOTIDE SEQUENCE [LARGE SCALE GENOMIC DNA]</scope>
    <source>
        <strain evidence="2">NCTC 13004</strain>
    </source>
</reference>
<protein>
    <submittedName>
        <fullName evidence="1">Uncharacterized protein</fullName>
    </submittedName>
</protein>
<sequence>MSEILGFGIAGNFALHLEQAGEADDFALVKTDDEYAPKGIFPFYIKGSDSFLGRNCIDNGYLYLPNDKNLNIQMEPEIALRCELEYENNKVKSIKPLKFAAFNDASVRNDKTATKISQKKNFSNGSKGIGNEIDIDKFSLGGICDNYSLVSFLQSQNELIRYGECAKLSGYSYFYEKLLEWIKDRLNTQENYAVLENLSDILKNANYPNEMIITIGATRYEEAGKNRYLKPGDICYVVAFDHTKFDLSSITNAIKNGSKLPSSVSILRQEVR</sequence>
<dbReference type="Pfam" id="PF18985">
    <property type="entry name" value="DUF5718"/>
    <property type="match status" value="1"/>
</dbReference>
<dbReference type="RefSeq" id="WP_086225218.1">
    <property type="nucleotide sequence ID" value="NZ_CP015578.1"/>
</dbReference>